<evidence type="ECO:0000313" key="3">
    <source>
        <dbReference type="Proteomes" id="UP000001055"/>
    </source>
</evidence>
<dbReference type="AlphaFoldDB" id="Q0V111"/>
<feature type="region of interest" description="Disordered" evidence="1">
    <location>
        <begin position="1"/>
        <end position="22"/>
    </location>
</feature>
<dbReference type="EMBL" id="CH445327">
    <property type="protein sequence ID" value="EAT90515.1"/>
    <property type="molecule type" value="Genomic_DNA"/>
</dbReference>
<reference evidence="3" key="1">
    <citation type="journal article" date="2007" name="Plant Cell">
        <title>Dothideomycete-plant interactions illuminated by genome sequencing and EST analysis of the wheat pathogen Stagonospora nodorum.</title>
        <authorList>
            <person name="Hane J.K."/>
            <person name="Lowe R.G."/>
            <person name="Solomon P.S."/>
            <person name="Tan K.C."/>
            <person name="Schoch C.L."/>
            <person name="Spatafora J.W."/>
            <person name="Crous P.W."/>
            <person name="Kodira C."/>
            <person name="Birren B.W."/>
            <person name="Galagan J.E."/>
            <person name="Torriani S.F."/>
            <person name="McDonald B.A."/>
            <person name="Oliver R.P."/>
        </authorList>
    </citation>
    <scope>NUCLEOTIDE SEQUENCE [LARGE SCALE GENOMIC DNA]</scope>
    <source>
        <strain evidence="3">SN15 / ATCC MYA-4574 / FGSC 10173</strain>
    </source>
</reference>
<dbReference type="OMA" id="ISIDCHI"/>
<evidence type="ECO:0000313" key="2">
    <source>
        <dbReference type="EMBL" id="EAT90515.1"/>
    </source>
</evidence>
<accession>Q0V111</accession>
<sequence>MSQPLQKFKSGDGTQAVSLSYDPTGWIENHQMEDMDNSKPDAQMKLQRNPRKLPAVSRRVKDGIANEQVSFIIITRDNAQPDPYCQVSSTHGPLSWPAVADAYNRKFRIGQNPIGSAAMEKRARQHREAWMMARPDYPQNIVYAKKTTVAKSERHREVKPERVPHVTNPFPKEVRSTNEARSKALDPIREQDMYAFSKNKVSAAEPSRDEHTTIEVCDFYETIVDVLHVRTRDIVKTSVLAAEERKSATGIGVTLQSPSVKAVERYVSCISPKQLITLPVFDLKRGRQRDTTIGPRIVWDFTAFADLYNVASVMQDSHVRNLVLNQWASMQKWDIQLEIDAQALNSLFDSTEPDDPARAFWATAIYFAGAAHEILEKNEYHLSLLGMLKELSAL</sequence>
<dbReference type="VEuPathDB" id="FungiDB:JI435_427700"/>
<protein>
    <submittedName>
        <fullName evidence="2">Uncharacterized protein</fullName>
    </submittedName>
</protein>
<dbReference type="KEGG" id="pno:SNOG_02303"/>
<feature type="compositionally biased region" description="Basic and acidic residues" evidence="1">
    <location>
        <begin position="151"/>
        <end position="164"/>
    </location>
</feature>
<gene>
    <name evidence="2" type="ORF">SNOG_02303</name>
</gene>
<organism evidence="2 3">
    <name type="scientific">Phaeosphaeria nodorum (strain SN15 / ATCC MYA-4574 / FGSC 10173)</name>
    <name type="common">Glume blotch fungus</name>
    <name type="synonym">Parastagonospora nodorum</name>
    <dbReference type="NCBI Taxonomy" id="321614"/>
    <lineage>
        <taxon>Eukaryota</taxon>
        <taxon>Fungi</taxon>
        <taxon>Dikarya</taxon>
        <taxon>Ascomycota</taxon>
        <taxon>Pezizomycotina</taxon>
        <taxon>Dothideomycetes</taxon>
        <taxon>Pleosporomycetidae</taxon>
        <taxon>Pleosporales</taxon>
        <taxon>Pleosporineae</taxon>
        <taxon>Phaeosphaeriaceae</taxon>
        <taxon>Parastagonospora</taxon>
    </lineage>
</organism>
<evidence type="ECO:0000256" key="1">
    <source>
        <dbReference type="SAM" id="MobiDB-lite"/>
    </source>
</evidence>
<feature type="region of interest" description="Disordered" evidence="1">
    <location>
        <begin position="149"/>
        <end position="179"/>
    </location>
</feature>
<name>Q0V111_PHANO</name>
<dbReference type="GeneID" id="5969765"/>
<dbReference type="Proteomes" id="UP000001055">
    <property type="component" value="Unassembled WGS sequence"/>
</dbReference>
<dbReference type="RefSeq" id="XP_001792915.1">
    <property type="nucleotide sequence ID" value="XM_001792863.1"/>
</dbReference>
<proteinExistence type="predicted"/>
<dbReference type="InParanoid" id="Q0V111"/>